<keyword evidence="6" id="KW-0067">ATP-binding</keyword>
<dbReference type="OrthoDB" id="8300481at2759"/>
<evidence type="ECO:0000256" key="3">
    <source>
        <dbReference type="ARBA" id="ARBA00022705"/>
    </source>
</evidence>
<keyword evidence="4" id="KW-0547">Nucleotide-binding</keyword>
<feature type="domain" description="AAA+ ATPase" evidence="12">
    <location>
        <begin position="98"/>
        <end position="235"/>
    </location>
</feature>
<dbReference type="GO" id="GO:0006269">
    <property type="term" value="P:DNA replication, synthesis of primer"/>
    <property type="evidence" value="ECO:0007669"/>
    <property type="project" value="UniProtKB-KW"/>
</dbReference>
<dbReference type="NCBIfam" id="NF038214">
    <property type="entry name" value="IS21_help_AAA"/>
    <property type="match status" value="1"/>
</dbReference>
<name>A0A7R8ZTA1_9CRUS</name>
<dbReference type="Gene3D" id="3.40.50.300">
    <property type="entry name" value="P-loop containing nucleotide triphosphate hydrolases"/>
    <property type="match status" value="1"/>
</dbReference>
<evidence type="ECO:0000256" key="6">
    <source>
        <dbReference type="ARBA" id="ARBA00022840"/>
    </source>
</evidence>
<dbReference type="GO" id="GO:0016787">
    <property type="term" value="F:hydrolase activity"/>
    <property type="evidence" value="ECO:0007669"/>
    <property type="project" value="UniProtKB-KW"/>
</dbReference>
<keyword evidence="7" id="KW-0238">DNA-binding</keyword>
<dbReference type="GO" id="GO:0003677">
    <property type="term" value="F:DNA binding"/>
    <property type="evidence" value="ECO:0007669"/>
    <property type="project" value="UniProtKB-KW"/>
</dbReference>
<evidence type="ECO:0000256" key="8">
    <source>
        <dbReference type="ARBA" id="ARBA00038338"/>
    </source>
</evidence>
<gene>
    <name evidence="13" type="ORF">CTOB1V02_LOCUS13960</name>
</gene>
<evidence type="ECO:0000256" key="10">
    <source>
        <dbReference type="ARBA" id="ARBA00045009"/>
    </source>
</evidence>
<evidence type="ECO:0000256" key="11">
    <source>
        <dbReference type="ARBA" id="ARBA00048778"/>
    </source>
</evidence>
<dbReference type="SMART" id="SM00382">
    <property type="entry name" value="AAA"/>
    <property type="match status" value="1"/>
</dbReference>
<dbReference type="PIRSF" id="PIRSF003073">
    <property type="entry name" value="DNAC_TnpB_IstB"/>
    <property type="match status" value="1"/>
</dbReference>
<dbReference type="InterPro" id="IPR027417">
    <property type="entry name" value="P-loop_NTPase"/>
</dbReference>
<reference evidence="13" key="1">
    <citation type="submission" date="2020-11" db="EMBL/GenBank/DDBJ databases">
        <authorList>
            <person name="Tran Van P."/>
        </authorList>
    </citation>
    <scope>NUCLEOTIDE SEQUENCE</scope>
</reference>
<dbReference type="GO" id="GO:0005524">
    <property type="term" value="F:ATP binding"/>
    <property type="evidence" value="ECO:0007669"/>
    <property type="project" value="UniProtKB-KW"/>
</dbReference>
<evidence type="ECO:0000259" key="12">
    <source>
        <dbReference type="SMART" id="SM00382"/>
    </source>
</evidence>
<dbReference type="CDD" id="cd00009">
    <property type="entry name" value="AAA"/>
    <property type="match status" value="1"/>
</dbReference>
<dbReference type="SUPFAM" id="SSF52540">
    <property type="entry name" value="P-loop containing nucleoside triphosphate hydrolases"/>
    <property type="match status" value="1"/>
</dbReference>
<evidence type="ECO:0000256" key="7">
    <source>
        <dbReference type="ARBA" id="ARBA00023125"/>
    </source>
</evidence>
<dbReference type="FunFam" id="3.40.50.300:FF:000606">
    <property type="entry name" value="IS100 transposase orfB"/>
    <property type="match status" value="1"/>
</dbReference>
<evidence type="ECO:0000313" key="13">
    <source>
        <dbReference type="EMBL" id="CAD7236145.1"/>
    </source>
</evidence>
<dbReference type="NCBIfam" id="NF006616">
    <property type="entry name" value="PRK09183.1"/>
    <property type="match status" value="1"/>
</dbReference>
<protein>
    <recommendedName>
        <fullName evidence="9">Replicative helicase loader DnaC</fullName>
    </recommendedName>
    <alternativeName>
        <fullName evidence="10">DNA replication protein DnaC</fullName>
    </alternativeName>
</protein>
<dbReference type="InterPro" id="IPR002611">
    <property type="entry name" value="IstB_ATP-bd"/>
</dbReference>
<comment type="similarity">
    <text evidence="8">Belongs to the DnaC family.</text>
</comment>
<keyword evidence="3" id="KW-0235">DNA replication</keyword>
<comment type="catalytic activity">
    <reaction evidence="11">
        <text>ATP + H2O = ADP + phosphate + H(+)</text>
        <dbReference type="Rhea" id="RHEA:13065"/>
        <dbReference type="ChEBI" id="CHEBI:15377"/>
        <dbReference type="ChEBI" id="CHEBI:15378"/>
        <dbReference type="ChEBI" id="CHEBI:30616"/>
        <dbReference type="ChEBI" id="CHEBI:43474"/>
        <dbReference type="ChEBI" id="CHEBI:456216"/>
    </reaction>
    <physiologicalReaction direction="left-to-right" evidence="11">
        <dbReference type="Rhea" id="RHEA:13066"/>
    </physiologicalReaction>
</comment>
<dbReference type="Pfam" id="PF01695">
    <property type="entry name" value="IstB_IS21"/>
    <property type="match status" value="1"/>
</dbReference>
<dbReference type="PANTHER" id="PTHR30050">
    <property type="entry name" value="CHROMOSOMAL REPLICATION INITIATOR PROTEIN DNAA"/>
    <property type="match status" value="1"/>
</dbReference>
<accession>A0A7R8ZTA1</accession>
<organism evidence="13">
    <name type="scientific">Cyprideis torosa</name>
    <dbReference type="NCBI Taxonomy" id="163714"/>
    <lineage>
        <taxon>Eukaryota</taxon>
        <taxon>Metazoa</taxon>
        <taxon>Ecdysozoa</taxon>
        <taxon>Arthropoda</taxon>
        <taxon>Crustacea</taxon>
        <taxon>Oligostraca</taxon>
        <taxon>Ostracoda</taxon>
        <taxon>Podocopa</taxon>
        <taxon>Podocopida</taxon>
        <taxon>Cytherocopina</taxon>
        <taxon>Cytheroidea</taxon>
        <taxon>Cytherideidae</taxon>
        <taxon>Cyprideis</taxon>
    </lineage>
</organism>
<evidence type="ECO:0000256" key="4">
    <source>
        <dbReference type="ARBA" id="ARBA00022741"/>
    </source>
</evidence>
<dbReference type="InterPro" id="IPR003593">
    <property type="entry name" value="AAA+_ATPase"/>
</dbReference>
<evidence type="ECO:0000256" key="1">
    <source>
        <dbReference type="ARBA" id="ARBA00008059"/>
    </source>
</evidence>
<proteinExistence type="inferred from homology"/>
<evidence type="ECO:0000256" key="2">
    <source>
        <dbReference type="ARBA" id="ARBA00022515"/>
    </source>
</evidence>
<comment type="similarity">
    <text evidence="1">Belongs to the IS21/IS1162 putative ATP-binding protein family.</text>
</comment>
<evidence type="ECO:0000256" key="9">
    <source>
        <dbReference type="ARBA" id="ARBA00044977"/>
    </source>
</evidence>
<dbReference type="InterPro" id="IPR047661">
    <property type="entry name" value="IstB"/>
</dbReference>
<dbReference type="InterPro" id="IPR028350">
    <property type="entry name" value="DNAC/IstB-like"/>
</dbReference>
<evidence type="ECO:0000256" key="5">
    <source>
        <dbReference type="ARBA" id="ARBA00022801"/>
    </source>
</evidence>
<sequence length="259" mass="28957">MVIEQIEHLCQQLKLGGIAQGWSALSEQAVKDKHSYAEFLSHVLAGELQDRRLRTRQMLLRTSGLPAIKHFSDYDFNFATGAPRAQLTELSTLAFIERQENVVMLGPSGVGKTHMAIALAHQAIEKGIKTRFITAADLMLQLITAQKQDRLSMYFKRSIQAPKLLVIDEIGYLPFGREQANLLFNVIAKRYESGSVLVTSNLPFSQWAGTLADDATLTAALLDRLLHHAHIVKINGQSYRLKDKQLAGNVALEQPRNKR</sequence>
<keyword evidence="5" id="KW-0378">Hydrolase</keyword>
<dbReference type="EMBL" id="OB676869">
    <property type="protein sequence ID" value="CAD7236145.1"/>
    <property type="molecule type" value="Genomic_DNA"/>
</dbReference>
<dbReference type="PANTHER" id="PTHR30050:SF9">
    <property type="entry name" value="DNA REPLICATION PROTEIN DNAC"/>
    <property type="match status" value="1"/>
</dbReference>
<dbReference type="AlphaFoldDB" id="A0A7R8ZTA1"/>
<keyword evidence="2" id="KW-0639">Primosome</keyword>